<dbReference type="KEGG" id="cgy:CGLY_00880"/>
<evidence type="ECO:0000313" key="10">
    <source>
        <dbReference type="EMBL" id="AHW62624.1"/>
    </source>
</evidence>
<feature type="transmembrane region" description="Helical" evidence="8">
    <location>
        <begin position="44"/>
        <end position="65"/>
    </location>
</feature>
<dbReference type="PROSITE" id="PS00217">
    <property type="entry name" value="SUGAR_TRANSPORT_2"/>
    <property type="match status" value="1"/>
</dbReference>
<dbReference type="InterPro" id="IPR050814">
    <property type="entry name" value="Myo-inositol_Transporter"/>
</dbReference>
<dbReference type="HOGENOM" id="CLU_001265_30_5_11"/>
<comment type="subcellular location">
    <subcellularLocation>
        <location evidence="1">Cell membrane</location>
        <topology evidence="1">Multi-pass membrane protein</topology>
    </subcellularLocation>
</comment>
<feature type="transmembrane region" description="Helical" evidence="8">
    <location>
        <begin position="114"/>
        <end position="136"/>
    </location>
</feature>
<evidence type="ECO:0000256" key="6">
    <source>
        <dbReference type="ARBA" id="ARBA00023136"/>
    </source>
</evidence>
<name>X5DMU7_9CORY</name>
<feature type="transmembrane region" description="Helical" evidence="8">
    <location>
        <begin position="382"/>
        <end position="401"/>
    </location>
</feature>
<feature type="transmembrane region" description="Helical" evidence="8">
    <location>
        <begin position="205"/>
        <end position="226"/>
    </location>
</feature>
<dbReference type="PANTHER" id="PTHR48020:SF12">
    <property type="entry name" value="PROTON MYO-INOSITOL COTRANSPORTER"/>
    <property type="match status" value="1"/>
</dbReference>
<dbReference type="RefSeq" id="WP_227590323.1">
    <property type="nucleotide sequence ID" value="NZ_CP006842.1"/>
</dbReference>
<feature type="transmembrane region" description="Helical" evidence="8">
    <location>
        <begin position="85"/>
        <end position="102"/>
    </location>
</feature>
<dbReference type="InterPro" id="IPR005828">
    <property type="entry name" value="MFS_sugar_transport-like"/>
</dbReference>
<reference evidence="10 11" key="1">
    <citation type="journal article" date="2015" name="Int. J. Syst. Evol. Microbiol.">
        <title>Revisiting Corynebacterium glyciniphilum (ex Kubota et al., 1972) sp. nov., nom. rev., isolated from putrefied banana.</title>
        <authorList>
            <person name="Al-Dilaimi A."/>
            <person name="Bednarz H."/>
            <person name="Lomker A."/>
            <person name="Niehaus K."/>
            <person name="Kalinowski J."/>
            <person name="Ruckert C."/>
        </authorList>
    </citation>
    <scope>NUCLEOTIDE SEQUENCE [LARGE SCALE GENOMIC DNA]</scope>
    <source>
        <strain evidence="10">AJ 3170</strain>
    </source>
</reference>
<dbReference type="EMBL" id="CP006842">
    <property type="protein sequence ID" value="AHW62624.1"/>
    <property type="molecule type" value="Genomic_DNA"/>
</dbReference>
<comment type="similarity">
    <text evidence="2">Belongs to the major facilitator superfamily. Sugar transporter (TC 2.A.1.1) family.</text>
</comment>
<protein>
    <submittedName>
        <fullName evidence="10">Putative sugar/metabolite permease, MFS-type</fullName>
    </submittedName>
</protein>
<keyword evidence="6 8" id="KW-0472">Membrane</keyword>
<evidence type="ECO:0000313" key="11">
    <source>
        <dbReference type="Proteomes" id="UP000023703"/>
    </source>
</evidence>
<feature type="transmembrane region" description="Helical" evidence="8">
    <location>
        <begin position="357"/>
        <end position="375"/>
    </location>
</feature>
<feature type="transmembrane region" description="Helical" evidence="8">
    <location>
        <begin position="142"/>
        <end position="163"/>
    </location>
</feature>
<proteinExistence type="inferred from homology"/>
<feature type="region of interest" description="Disordered" evidence="7">
    <location>
        <begin position="1"/>
        <end position="41"/>
    </location>
</feature>
<evidence type="ECO:0000256" key="4">
    <source>
        <dbReference type="ARBA" id="ARBA00022692"/>
    </source>
</evidence>
<dbReference type="AlphaFoldDB" id="X5DMU7"/>
<feature type="transmembrane region" description="Helical" evidence="8">
    <location>
        <begin position="450"/>
        <end position="469"/>
    </location>
</feature>
<feature type="transmembrane region" description="Helical" evidence="8">
    <location>
        <begin position="475"/>
        <end position="497"/>
    </location>
</feature>
<feature type="transmembrane region" description="Helical" evidence="8">
    <location>
        <begin position="175"/>
        <end position="193"/>
    </location>
</feature>
<feature type="compositionally biased region" description="Basic and acidic residues" evidence="7">
    <location>
        <begin position="1"/>
        <end position="27"/>
    </location>
</feature>
<feature type="transmembrane region" description="Helical" evidence="8">
    <location>
        <begin position="413"/>
        <end position="438"/>
    </location>
</feature>
<dbReference type="InterPro" id="IPR005829">
    <property type="entry name" value="Sugar_transporter_CS"/>
</dbReference>
<feature type="transmembrane region" description="Helical" evidence="8">
    <location>
        <begin position="311"/>
        <end position="337"/>
    </location>
</feature>
<dbReference type="PRINTS" id="PR00171">
    <property type="entry name" value="SUGRTRNSPORT"/>
</dbReference>
<accession>X5DMU7</accession>
<dbReference type="PANTHER" id="PTHR48020">
    <property type="entry name" value="PROTON MYO-INOSITOL COTRANSPORTER"/>
    <property type="match status" value="1"/>
</dbReference>
<dbReference type="Pfam" id="PF00083">
    <property type="entry name" value="Sugar_tr"/>
    <property type="match status" value="1"/>
</dbReference>
<dbReference type="STRING" id="1404245.CGLY_00880"/>
<dbReference type="eggNOG" id="COG2814">
    <property type="taxonomic scope" value="Bacteria"/>
</dbReference>
<evidence type="ECO:0000256" key="7">
    <source>
        <dbReference type="SAM" id="MobiDB-lite"/>
    </source>
</evidence>
<dbReference type="GO" id="GO:0005886">
    <property type="term" value="C:plasma membrane"/>
    <property type="evidence" value="ECO:0007669"/>
    <property type="project" value="UniProtKB-SubCell"/>
</dbReference>
<dbReference type="InterPro" id="IPR020846">
    <property type="entry name" value="MFS_dom"/>
</dbReference>
<gene>
    <name evidence="10" type="ORF">CGLY_00880</name>
</gene>
<sequence>MNDSSERQSRRDARRDVRQSRSAERKALRAGPPPPKAGPPNRRFWAAVTVLSLGGLLFGYDTGVINGALPSMTADLGLEERYEGIVTSALQFGAIFGAIFGGRVADRIGRHRTIAIVAVIFILGSLGSVLAPTWVVLMLCRIVLGIAVGSASGIIPIYLAELAPTHLRGRVVNQNEFMVVFGQFLAFSFNALIARVGGAEEGGTWRWMLALCLVPAIALWVGMTIVPESPRWLAGHGRIEDMLNALRTIREKVYGSPDYETSRYSGGDAPHPDTDEITHPVSGDVEGVRTLADHDTQASSRRFRDLFAEPWIRRIMLIGFGMAVINQISGINVIQYYGVTILTQAGFEGNTAFTVNLLIGIAGVIGMVLSMFLNTRVRRRRMLMSGLTGTVITLTLMGLVSMMMPDDVEAKKWIILAAIVAFVGIMQCAVGAMTWLFMSEIFPMRVRGEAMGLAAGVQWSVNFCVALFFPYLMDAIGFGPTVFIFVGLQLIALVWVYRIVPETKDKTLETIEQEFRDAVSA</sequence>
<keyword evidence="5 8" id="KW-1133">Transmembrane helix</keyword>
<evidence type="ECO:0000256" key="1">
    <source>
        <dbReference type="ARBA" id="ARBA00004651"/>
    </source>
</evidence>
<dbReference type="InterPro" id="IPR003663">
    <property type="entry name" value="Sugar/inositol_transpt"/>
</dbReference>
<keyword evidence="3" id="KW-0813">Transport</keyword>
<feature type="domain" description="Major facilitator superfamily (MFS) profile" evidence="9">
    <location>
        <begin position="47"/>
        <end position="504"/>
    </location>
</feature>
<dbReference type="PROSITE" id="PS50850">
    <property type="entry name" value="MFS"/>
    <property type="match status" value="1"/>
</dbReference>
<dbReference type="Proteomes" id="UP000023703">
    <property type="component" value="Chromosome"/>
</dbReference>
<evidence type="ECO:0000256" key="3">
    <source>
        <dbReference type="ARBA" id="ARBA00022448"/>
    </source>
</evidence>
<evidence type="ECO:0000259" key="9">
    <source>
        <dbReference type="PROSITE" id="PS50850"/>
    </source>
</evidence>
<evidence type="ECO:0000256" key="5">
    <source>
        <dbReference type="ARBA" id="ARBA00022989"/>
    </source>
</evidence>
<keyword evidence="4 8" id="KW-0812">Transmembrane</keyword>
<evidence type="ECO:0000256" key="8">
    <source>
        <dbReference type="SAM" id="Phobius"/>
    </source>
</evidence>
<keyword evidence="11" id="KW-1185">Reference proteome</keyword>
<dbReference type="SUPFAM" id="SSF103473">
    <property type="entry name" value="MFS general substrate transporter"/>
    <property type="match status" value="1"/>
</dbReference>
<evidence type="ECO:0000256" key="2">
    <source>
        <dbReference type="ARBA" id="ARBA00010992"/>
    </source>
</evidence>
<dbReference type="InterPro" id="IPR036259">
    <property type="entry name" value="MFS_trans_sf"/>
</dbReference>
<organism evidence="10 11">
    <name type="scientific">Corynebacterium glyciniphilum AJ 3170</name>
    <dbReference type="NCBI Taxonomy" id="1404245"/>
    <lineage>
        <taxon>Bacteria</taxon>
        <taxon>Bacillati</taxon>
        <taxon>Actinomycetota</taxon>
        <taxon>Actinomycetes</taxon>
        <taxon>Mycobacteriales</taxon>
        <taxon>Corynebacteriaceae</taxon>
        <taxon>Corynebacterium</taxon>
    </lineage>
</organism>
<dbReference type="Gene3D" id="1.20.1250.20">
    <property type="entry name" value="MFS general substrate transporter like domains"/>
    <property type="match status" value="1"/>
</dbReference>
<dbReference type="GO" id="GO:0022857">
    <property type="term" value="F:transmembrane transporter activity"/>
    <property type="evidence" value="ECO:0007669"/>
    <property type="project" value="InterPro"/>
</dbReference>